<dbReference type="KEGG" id="dgo:DGo_PA0143"/>
<accession>H8H110</accession>
<sequence>MGRLLNKTKGRQSAGTRWKARPLEAQRLTGPVSYALPFFRFLRLGAPHLLSDRLPRS</sequence>
<gene>
    <name evidence="1" type="ordered locus">DGo_PA0143</name>
</gene>
<dbReference type="AlphaFoldDB" id="H8H110"/>
<proteinExistence type="predicted"/>
<reference evidence="1 2" key="1">
    <citation type="journal article" date="2012" name="PLoS ONE">
        <title>Genome sequence and transcriptome analysis of the radioresistant bacterium Deinococcus gobiensis: insights into the extreme environmental adaptations.</title>
        <authorList>
            <person name="Yuan M."/>
            <person name="Chen M."/>
            <person name="Zhang W."/>
            <person name="Lu W."/>
            <person name="Wang J."/>
            <person name="Yang M."/>
            <person name="Zhao P."/>
            <person name="Tang R."/>
            <person name="Li X."/>
            <person name="Hao Y."/>
            <person name="Zhou Z."/>
            <person name="Zhan Y."/>
            <person name="Yu H."/>
            <person name="Teng C."/>
            <person name="Yan Y."/>
            <person name="Ping S."/>
            <person name="Wang Y."/>
            <person name="Lin M."/>
        </authorList>
    </citation>
    <scope>NUCLEOTIDE SEQUENCE [LARGE SCALE GENOMIC DNA]</scope>
    <source>
        <strain evidence="2">DSM 21396 / JCM 16679 / CGMCC 1.7299 / I-0</strain>
        <plasmid evidence="1">P1</plasmid>
    </source>
</reference>
<dbReference type="HOGENOM" id="CLU_2989147_0_0_0"/>
<geneLocation type="plasmid" evidence="1 2">
    <name>P1</name>
</geneLocation>
<name>H8H110_DEIGI</name>
<keyword evidence="1" id="KW-0614">Plasmid</keyword>
<dbReference type="EMBL" id="CP002192">
    <property type="protein sequence ID" value="AFD27028.1"/>
    <property type="molecule type" value="Genomic_DNA"/>
</dbReference>
<evidence type="ECO:0000313" key="2">
    <source>
        <dbReference type="Proteomes" id="UP000007575"/>
    </source>
</evidence>
<evidence type="ECO:0000313" key="1">
    <source>
        <dbReference type="EMBL" id="AFD27028.1"/>
    </source>
</evidence>
<dbReference type="Proteomes" id="UP000007575">
    <property type="component" value="Plasmid P1"/>
</dbReference>
<organism evidence="1 2">
    <name type="scientific">Deinococcus gobiensis (strain DSM 21396 / JCM 16679 / CGMCC 1.7299 / I-0)</name>
    <dbReference type="NCBI Taxonomy" id="745776"/>
    <lineage>
        <taxon>Bacteria</taxon>
        <taxon>Thermotogati</taxon>
        <taxon>Deinococcota</taxon>
        <taxon>Deinococci</taxon>
        <taxon>Deinococcales</taxon>
        <taxon>Deinococcaceae</taxon>
        <taxon>Deinococcus</taxon>
    </lineage>
</organism>
<keyword evidence="2" id="KW-1185">Reference proteome</keyword>
<protein>
    <submittedName>
        <fullName evidence="1">Uncharacterized protein</fullName>
    </submittedName>
</protein>